<dbReference type="KEGG" id="fmr:Fuma_03656"/>
<feature type="domain" description="Core-binding (CB)" evidence="8">
    <location>
        <begin position="23"/>
        <end position="105"/>
    </location>
</feature>
<dbReference type="SUPFAM" id="SSF56349">
    <property type="entry name" value="DNA breaking-rejoining enzymes"/>
    <property type="match status" value="1"/>
</dbReference>
<dbReference type="InterPro" id="IPR002104">
    <property type="entry name" value="Integrase_catalytic"/>
</dbReference>
<dbReference type="EMBL" id="CP017641">
    <property type="protein sequence ID" value="APZ91213.1"/>
    <property type="molecule type" value="Genomic_DNA"/>
</dbReference>
<keyword evidence="14" id="KW-1185">Reference proteome</keyword>
<keyword evidence="4" id="KW-0233">DNA recombination</keyword>
<dbReference type="Gene3D" id="1.10.150.130">
    <property type="match status" value="1"/>
</dbReference>
<comment type="similarity">
    <text evidence="1">Belongs to the 'phage' integrase family.</text>
</comment>
<evidence type="ECO:0000256" key="2">
    <source>
        <dbReference type="ARBA" id="ARBA00022908"/>
    </source>
</evidence>
<dbReference type="PROSITE" id="PS51900">
    <property type="entry name" value="CB"/>
    <property type="match status" value="1"/>
</dbReference>
<dbReference type="KEGG" id="fmr:Fuma_00803"/>
<dbReference type="InterPro" id="IPR044068">
    <property type="entry name" value="CB"/>
</dbReference>
<dbReference type="EMBL" id="CP017641">
    <property type="protein sequence ID" value="APZ91217.1"/>
    <property type="molecule type" value="Genomic_DNA"/>
</dbReference>
<feature type="region of interest" description="Disordered" evidence="6">
    <location>
        <begin position="1"/>
        <end position="28"/>
    </location>
</feature>
<evidence type="ECO:0000256" key="1">
    <source>
        <dbReference type="ARBA" id="ARBA00008857"/>
    </source>
</evidence>
<evidence type="ECO:0000313" key="11">
    <source>
        <dbReference type="EMBL" id="APZ91226.1"/>
    </source>
</evidence>
<dbReference type="InterPro" id="IPR004107">
    <property type="entry name" value="Integrase_SAM-like_N"/>
</dbReference>
<gene>
    <name evidence="10" type="primary">xerD_3</name>
    <name evidence="12" type="synonym">xerD_13</name>
    <name evidence="13" type="synonym">xerD_16</name>
    <name evidence="9" type="synonym">xerD_2</name>
    <name evidence="11" type="synonym">xerD_4</name>
    <name evidence="9" type="ORF">Fuma_00799</name>
    <name evidence="10" type="ORF">Fuma_00803</name>
    <name evidence="11" type="ORF">Fuma_00812</name>
    <name evidence="12" type="ORF">Fuma_03656</name>
    <name evidence="13" type="ORF">Fuma_05038</name>
</gene>
<dbReference type="Proteomes" id="UP000187735">
    <property type="component" value="Chromosome"/>
</dbReference>
<keyword evidence="2" id="KW-0229">DNA integration</keyword>
<dbReference type="KEGG" id="fmr:Fuma_05038"/>
<evidence type="ECO:0000313" key="12">
    <source>
        <dbReference type="EMBL" id="APZ94035.1"/>
    </source>
</evidence>
<dbReference type="PANTHER" id="PTHR30349">
    <property type="entry name" value="PHAGE INTEGRASE-RELATED"/>
    <property type="match status" value="1"/>
</dbReference>
<feature type="region of interest" description="Disordered" evidence="6">
    <location>
        <begin position="312"/>
        <end position="340"/>
    </location>
</feature>
<reference evidence="10 14" key="1">
    <citation type="journal article" date="2016" name="Front. Microbiol.">
        <title>Fuerstia marisgermanicae gen. nov., sp. nov., an Unusual Member of the Phylum Planctomycetes from the German Wadden Sea.</title>
        <authorList>
            <person name="Kohn T."/>
            <person name="Heuer A."/>
            <person name="Jogler M."/>
            <person name="Vollmers J."/>
            <person name="Boedeker C."/>
            <person name="Bunk B."/>
            <person name="Rast P."/>
            <person name="Borchert D."/>
            <person name="Glockner I."/>
            <person name="Freese H.M."/>
            <person name="Klenk H.P."/>
            <person name="Overmann J."/>
            <person name="Kaster A.K."/>
            <person name="Rohde M."/>
            <person name="Wiegand S."/>
            <person name="Jogler C."/>
        </authorList>
    </citation>
    <scope>NUCLEOTIDE SEQUENCE [LARGE SCALE GENOMIC DNA]</scope>
    <source>
        <strain evidence="10 14">NH11</strain>
    </source>
</reference>
<evidence type="ECO:0000256" key="3">
    <source>
        <dbReference type="ARBA" id="ARBA00023125"/>
    </source>
</evidence>
<keyword evidence="3 5" id="KW-0238">DNA-binding</keyword>
<evidence type="ECO:0000313" key="9">
    <source>
        <dbReference type="EMBL" id="APZ91213.1"/>
    </source>
</evidence>
<dbReference type="Pfam" id="PF00589">
    <property type="entry name" value="Phage_integrase"/>
    <property type="match status" value="1"/>
</dbReference>
<dbReference type="InterPro" id="IPR011010">
    <property type="entry name" value="DNA_brk_join_enz"/>
</dbReference>
<evidence type="ECO:0000259" key="7">
    <source>
        <dbReference type="PROSITE" id="PS51898"/>
    </source>
</evidence>
<evidence type="ECO:0000313" key="13">
    <source>
        <dbReference type="EMBL" id="APZ95380.1"/>
    </source>
</evidence>
<organism evidence="10 14">
    <name type="scientific">Fuerstiella marisgermanici</name>
    <dbReference type="NCBI Taxonomy" id="1891926"/>
    <lineage>
        <taxon>Bacteria</taxon>
        <taxon>Pseudomonadati</taxon>
        <taxon>Planctomycetota</taxon>
        <taxon>Planctomycetia</taxon>
        <taxon>Planctomycetales</taxon>
        <taxon>Planctomycetaceae</taxon>
        <taxon>Fuerstiella</taxon>
    </lineage>
</organism>
<dbReference type="EMBL" id="CP017641">
    <property type="protein sequence ID" value="APZ95380.1"/>
    <property type="molecule type" value="Genomic_DNA"/>
</dbReference>
<dbReference type="EMBL" id="CP017641">
    <property type="protein sequence ID" value="APZ91226.1"/>
    <property type="molecule type" value="Genomic_DNA"/>
</dbReference>
<dbReference type="GO" id="GO:0003677">
    <property type="term" value="F:DNA binding"/>
    <property type="evidence" value="ECO:0007669"/>
    <property type="project" value="UniProtKB-UniRule"/>
</dbReference>
<dbReference type="KEGG" id="fmr:Fuma_00799"/>
<dbReference type="GO" id="GO:0015074">
    <property type="term" value="P:DNA integration"/>
    <property type="evidence" value="ECO:0007669"/>
    <property type="project" value="UniProtKB-KW"/>
</dbReference>
<proteinExistence type="inferred from homology"/>
<evidence type="ECO:0000313" key="14">
    <source>
        <dbReference type="Proteomes" id="UP000187735"/>
    </source>
</evidence>
<evidence type="ECO:0000256" key="6">
    <source>
        <dbReference type="SAM" id="MobiDB-lite"/>
    </source>
</evidence>
<evidence type="ECO:0000259" key="8">
    <source>
        <dbReference type="PROSITE" id="PS51900"/>
    </source>
</evidence>
<sequence>MSHDHSSQNGNNSNSDEQRSNNQPTKSLRERMSQDLQLRGMAQRTHDGYLREVRKLAGHYHTPPDQLSEQQVADYLLYLINDCEFAPGSLRVAYSGLKFFYKYTEPRDWKVLTKLRIPKQKTLPDVLSIDEVHRLIAAVRQPRNRAYFWATYTLGLRMSEALSLQIGDIDAERMLVHVHRGKGAKDRFVTLPHSTLHVLRSYWKTHRNPTLLFPQIGRTKKEGPTTSRPMDPSTVQGCIKDVVSELGFTKQVSIHTLRHSIATHLFEAGVSLRWIQKFLGHKNLQTTLVYLHLTDPKEEDGRKTHDDIADAGTLFDNMFPPPGEPPIGPDNDPHRNRKPR</sequence>
<dbReference type="Pfam" id="PF13495">
    <property type="entry name" value="Phage_int_SAM_4"/>
    <property type="match status" value="1"/>
</dbReference>
<dbReference type="InterPro" id="IPR013762">
    <property type="entry name" value="Integrase-like_cat_sf"/>
</dbReference>
<evidence type="ECO:0000313" key="10">
    <source>
        <dbReference type="EMBL" id="APZ91217.1"/>
    </source>
</evidence>
<dbReference type="RefSeq" id="WP_077023011.1">
    <property type="nucleotide sequence ID" value="NZ_CP017641.1"/>
</dbReference>
<protein>
    <submittedName>
        <fullName evidence="10">Tyrosine recombinase XerD</fullName>
    </submittedName>
</protein>
<feature type="compositionally biased region" description="Polar residues" evidence="6">
    <location>
        <begin position="7"/>
        <end position="26"/>
    </location>
</feature>
<evidence type="ECO:0000256" key="4">
    <source>
        <dbReference type="ARBA" id="ARBA00023172"/>
    </source>
</evidence>
<evidence type="ECO:0000256" key="5">
    <source>
        <dbReference type="PROSITE-ProRule" id="PRU01248"/>
    </source>
</evidence>
<accession>A0A1P8WAW2</accession>
<dbReference type="OrthoDB" id="9801717at2"/>
<dbReference type="InterPro" id="IPR010998">
    <property type="entry name" value="Integrase_recombinase_N"/>
</dbReference>
<dbReference type="AlphaFoldDB" id="A0A1P8WAW2"/>
<dbReference type="PROSITE" id="PS51898">
    <property type="entry name" value="TYR_RECOMBINASE"/>
    <property type="match status" value="1"/>
</dbReference>
<feature type="compositionally biased region" description="Pro residues" evidence="6">
    <location>
        <begin position="319"/>
        <end position="328"/>
    </location>
</feature>
<dbReference type="GO" id="GO:0006310">
    <property type="term" value="P:DNA recombination"/>
    <property type="evidence" value="ECO:0007669"/>
    <property type="project" value="UniProtKB-KW"/>
</dbReference>
<dbReference type="STRING" id="1891926.Fuma_00799"/>
<dbReference type="EMBL" id="CP017641">
    <property type="protein sequence ID" value="APZ94035.1"/>
    <property type="molecule type" value="Genomic_DNA"/>
</dbReference>
<feature type="domain" description="Tyr recombinase" evidence="7">
    <location>
        <begin position="122"/>
        <end position="306"/>
    </location>
</feature>
<dbReference type="PANTHER" id="PTHR30349:SF64">
    <property type="entry name" value="PROPHAGE INTEGRASE INTD-RELATED"/>
    <property type="match status" value="1"/>
</dbReference>
<dbReference type="Gene3D" id="1.10.443.10">
    <property type="entry name" value="Intergrase catalytic core"/>
    <property type="match status" value="1"/>
</dbReference>
<dbReference type="KEGG" id="fmr:Fuma_00812"/>
<dbReference type="InterPro" id="IPR050090">
    <property type="entry name" value="Tyrosine_recombinase_XerCD"/>
</dbReference>
<name>A0A1P8WAW2_9PLAN</name>